<dbReference type="EMBL" id="BMPQ01000030">
    <property type="protein sequence ID" value="GGL03782.1"/>
    <property type="molecule type" value="Genomic_DNA"/>
</dbReference>
<dbReference type="Proteomes" id="UP000637788">
    <property type="component" value="Unassembled WGS sequence"/>
</dbReference>
<protein>
    <submittedName>
        <fullName evidence="1">Uncharacterized protein</fullName>
    </submittedName>
</protein>
<accession>A0A917REZ7</accession>
<reference evidence="1" key="1">
    <citation type="journal article" date="2014" name="Int. J. Syst. Evol. Microbiol.">
        <title>Complete genome sequence of Corynebacterium casei LMG S-19264T (=DSM 44701T), isolated from a smear-ripened cheese.</title>
        <authorList>
            <consortium name="US DOE Joint Genome Institute (JGI-PGF)"/>
            <person name="Walter F."/>
            <person name="Albersmeier A."/>
            <person name="Kalinowski J."/>
            <person name="Ruckert C."/>
        </authorList>
    </citation>
    <scope>NUCLEOTIDE SEQUENCE</scope>
    <source>
        <strain evidence="1">JCM 3035</strain>
    </source>
</reference>
<evidence type="ECO:0000313" key="2">
    <source>
        <dbReference type="Proteomes" id="UP000637788"/>
    </source>
</evidence>
<dbReference type="AlphaFoldDB" id="A0A917REZ7"/>
<reference evidence="1" key="2">
    <citation type="submission" date="2020-09" db="EMBL/GenBank/DDBJ databases">
        <authorList>
            <person name="Sun Q."/>
            <person name="Ohkuma M."/>
        </authorList>
    </citation>
    <scope>NUCLEOTIDE SEQUENCE</scope>
    <source>
        <strain evidence="1">JCM 3035</strain>
    </source>
</reference>
<evidence type="ECO:0000313" key="1">
    <source>
        <dbReference type="EMBL" id="GGL03782.1"/>
    </source>
</evidence>
<gene>
    <name evidence="1" type="ORF">GCM10010094_75790</name>
</gene>
<organism evidence="1 2">
    <name type="scientific">Streptomyces flaveus</name>
    <dbReference type="NCBI Taxonomy" id="66370"/>
    <lineage>
        <taxon>Bacteria</taxon>
        <taxon>Bacillati</taxon>
        <taxon>Actinomycetota</taxon>
        <taxon>Actinomycetes</taxon>
        <taxon>Kitasatosporales</taxon>
        <taxon>Streptomycetaceae</taxon>
        <taxon>Streptomyces</taxon>
        <taxon>Streptomyces aurantiacus group</taxon>
    </lineage>
</organism>
<name>A0A917REZ7_9ACTN</name>
<keyword evidence="2" id="KW-1185">Reference proteome</keyword>
<comment type="caution">
    <text evidence="1">The sequence shown here is derived from an EMBL/GenBank/DDBJ whole genome shotgun (WGS) entry which is preliminary data.</text>
</comment>
<proteinExistence type="predicted"/>
<sequence length="142" mass="15616">MFTRPPPLPVRRFRPSQARTRCGRVRPTVPVYEYGYEVTLGSSGLSNASLSGPMNDMRLKVALPDGKGAIGSASTRVDPCAGIHPILVVGKRTATRFPSQPHGGALRRQPCWRYVSPHRAPAPLSTRDMSHRDHLLSFTRTS</sequence>